<evidence type="ECO:0000256" key="2">
    <source>
        <dbReference type="ARBA" id="ARBA00022729"/>
    </source>
</evidence>
<keyword evidence="5" id="KW-0443">Lipid metabolism</keyword>
<dbReference type="OMA" id="MICEVFL"/>
<dbReference type="GO" id="GO:0016042">
    <property type="term" value="P:lipid catabolic process"/>
    <property type="evidence" value="ECO:0007669"/>
    <property type="project" value="UniProtKB-KW"/>
</dbReference>
<dbReference type="KEGG" id="tut:107366721"/>
<protein>
    <recommendedName>
        <fullName evidence="8">Partial AB-hydrolase lipase domain-containing protein</fullName>
    </recommendedName>
</protein>
<dbReference type="SUPFAM" id="SSF53474">
    <property type="entry name" value="alpha/beta-Hydrolases"/>
    <property type="match status" value="1"/>
</dbReference>
<evidence type="ECO:0000256" key="7">
    <source>
        <dbReference type="SAM" id="SignalP"/>
    </source>
</evidence>
<dbReference type="HOGENOM" id="CLU_010974_0_0_1"/>
<gene>
    <name evidence="9" type="primary">107366721</name>
</gene>
<dbReference type="InterPro" id="IPR029058">
    <property type="entry name" value="AB_hydrolase_fold"/>
</dbReference>
<evidence type="ECO:0000256" key="5">
    <source>
        <dbReference type="ARBA" id="ARBA00023098"/>
    </source>
</evidence>
<dbReference type="InterPro" id="IPR006693">
    <property type="entry name" value="AB_hydrolase_lipase"/>
</dbReference>
<keyword evidence="4" id="KW-0442">Lipid degradation</keyword>
<keyword evidence="3" id="KW-0378">Hydrolase</keyword>
<evidence type="ECO:0000313" key="10">
    <source>
        <dbReference type="Proteomes" id="UP000015104"/>
    </source>
</evidence>
<evidence type="ECO:0000256" key="1">
    <source>
        <dbReference type="ARBA" id="ARBA00010701"/>
    </source>
</evidence>
<dbReference type="OrthoDB" id="9974421at2759"/>
<dbReference type="FunFam" id="3.40.50.1820:FF:000057">
    <property type="entry name" value="Lipase"/>
    <property type="match status" value="1"/>
</dbReference>
<dbReference type="PANTHER" id="PTHR11005">
    <property type="entry name" value="LYSOSOMAL ACID LIPASE-RELATED"/>
    <property type="match status" value="1"/>
</dbReference>
<evidence type="ECO:0000256" key="6">
    <source>
        <dbReference type="ARBA" id="ARBA00023180"/>
    </source>
</evidence>
<dbReference type="EnsemblMetazoa" id="tetur19g00060.1">
    <property type="protein sequence ID" value="tetur19g00060.1"/>
    <property type="gene ID" value="tetur19g00060"/>
</dbReference>
<dbReference type="eggNOG" id="KOG2624">
    <property type="taxonomic scope" value="Eukaryota"/>
</dbReference>
<dbReference type="EMBL" id="CAEY01000414">
    <property type="status" value="NOT_ANNOTATED_CDS"/>
    <property type="molecule type" value="Genomic_DNA"/>
</dbReference>
<comment type="similarity">
    <text evidence="1">Belongs to the AB hydrolase superfamily. Lipase family.</text>
</comment>
<proteinExistence type="inferred from homology"/>
<feature type="domain" description="Partial AB-hydrolase lipase" evidence="8">
    <location>
        <begin position="114"/>
        <end position="176"/>
    </location>
</feature>
<name>T1KRM7_TETUR</name>
<keyword evidence="10" id="KW-1185">Reference proteome</keyword>
<dbReference type="Gene3D" id="3.40.50.1820">
    <property type="entry name" value="alpha/beta hydrolase"/>
    <property type="match status" value="1"/>
</dbReference>
<dbReference type="AlphaFoldDB" id="T1KRM7"/>
<keyword evidence="6" id="KW-0325">Glycoprotein</keyword>
<evidence type="ECO:0000256" key="3">
    <source>
        <dbReference type="ARBA" id="ARBA00022801"/>
    </source>
</evidence>
<evidence type="ECO:0000256" key="4">
    <source>
        <dbReference type="ARBA" id="ARBA00022963"/>
    </source>
</evidence>
<reference evidence="10" key="1">
    <citation type="submission" date="2011-08" db="EMBL/GenBank/DDBJ databases">
        <authorList>
            <person name="Rombauts S."/>
        </authorList>
    </citation>
    <scope>NUCLEOTIDE SEQUENCE</scope>
    <source>
        <strain evidence="10">London</strain>
    </source>
</reference>
<evidence type="ECO:0000259" key="8">
    <source>
        <dbReference type="Pfam" id="PF04083"/>
    </source>
</evidence>
<feature type="chain" id="PRO_5004581039" description="Partial AB-hydrolase lipase domain-containing protein" evidence="7">
    <location>
        <begin position="19"/>
        <end position="500"/>
    </location>
</feature>
<accession>T1KRM7</accession>
<sequence>MYFVKLILIVFLWIEIDCKPRSSNSTLPLTNEILNRLYTEVLESDNADLVTDLLANAFGHHQSQQVDPLSQLSSSLNTLNNLASTLSSFKTVTPPMKPSNDSNWSDDPDANRTTQEFILSRGFSYEDHYVTTKDGYILHLFRIINPYAEHALGADNLHPVLLQHGLFATSSVWMLNSFDEKIIPWVHEQKSEMKGNSLAFLLSNSGYDVWLANNRGNSYSQNHTTLDPEDDEFWDFTIDDMAMQDTSAVIDYIRYLTDKKITVIGHSFGTTQVLALLSFAPHYSYYIDMFIALGPIGYFGNVKGPFGKLLDSSLALDIVGLYDGKFPPKIDRTIKNIFTSFCENPSLRVICTAVFDMIGGMNPDKIDESRLGVYFNNIDYVSMKTVEHLFQAKESNIWRLFDHDEDTNNDLYGYETPPKYPYSNIDLDKIILISGLNDRIASTDDVQQLRKKLKSKIFHDYIVSDKRWNHFDYIYGIDAGEQVNNYIVNVLTKYVEHYPL</sequence>
<dbReference type="GO" id="GO:0016787">
    <property type="term" value="F:hydrolase activity"/>
    <property type="evidence" value="ECO:0007669"/>
    <property type="project" value="UniProtKB-KW"/>
</dbReference>
<dbReference type="Proteomes" id="UP000015104">
    <property type="component" value="Unassembled WGS sequence"/>
</dbReference>
<keyword evidence="2 7" id="KW-0732">Signal</keyword>
<reference evidence="9" key="2">
    <citation type="submission" date="2015-06" db="UniProtKB">
        <authorList>
            <consortium name="EnsemblMetazoa"/>
        </authorList>
    </citation>
    <scope>IDENTIFICATION</scope>
</reference>
<organism evidence="9 10">
    <name type="scientific">Tetranychus urticae</name>
    <name type="common">Two-spotted spider mite</name>
    <dbReference type="NCBI Taxonomy" id="32264"/>
    <lineage>
        <taxon>Eukaryota</taxon>
        <taxon>Metazoa</taxon>
        <taxon>Ecdysozoa</taxon>
        <taxon>Arthropoda</taxon>
        <taxon>Chelicerata</taxon>
        <taxon>Arachnida</taxon>
        <taxon>Acari</taxon>
        <taxon>Acariformes</taxon>
        <taxon>Trombidiformes</taxon>
        <taxon>Prostigmata</taxon>
        <taxon>Eleutherengona</taxon>
        <taxon>Raphignathae</taxon>
        <taxon>Tetranychoidea</taxon>
        <taxon>Tetranychidae</taxon>
        <taxon>Tetranychus</taxon>
    </lineage>
</organism>
<evidence type="ECO:0000313" key="9">
    <source>
        <dbReference type="EnsemblMetazoa" id="tetur19g00060.1"/>
    </source>
</evidence>
<feature type="signal peptide" evidence="7">
    <location>
        <begin position="1"/>
        <end position="18"/>
    </location>
</feature>
<dbReference type="Pfam" id="PF04083">
    <property type="entry name" value="Abhydro_lipase"/>
    <property type="match status" value="1"/>
</dbReference>